<dbReference type="AlphaFoldDB" id="A0A8J6J9F3"/>
<sequence length="157" mass="17518">MTLMELGDALGERICSRWPDRIIYRDVCPADFERPSFFLQMTRAEASDANALLQGWDAEWSLEIFDEKDDDYVSSSERLMETQAAVLTLFGAGYVRCCGRAVSVLAVAEGREPESAFVTLRCNWFAGRPGAAVREAPPMEHLDLRLREPGGPGADRK</sequence>
<name>A0A8J6J9F3_9FIRM</name>
<evidence type="ECO:0000313" key="1">
    <source>
        <dbReference type="EMBL" id="MBC5736078.1"/>
    </source>
</evidence>
<gene>
    <name evidence="1" type="ORF">H8S62_03520</name>
</gene>
<proteinExistence type="predicted"/>
<keyword evidence="2" id="KW-1185">Reference proteome</keyword>
<protein>
    <submittedName>
        <fullName evidence="1">Uncharacterized protein</fullName>
    </submittedName>
</protein>
<comment type="caution">
    <text evidence="1">The sequence shown here is derived from an EMBL/GenBank/DDBJ whole genome shotgun (WGS) entry which is preliminary data.</text>
</comment>
<organism evidence="1 2">
    <name type="scientific">Lawsonibacter faecis</name>
    <dbReference type="NCBI Taxonomy" id="2763052"/>
    <lineage>
        <taxon>Bacteria</taxon>
        <taxon>Bacillati</taxon>
        <taxon>Bacillota</taxon>
        <taxon>Clostridia</taxon>
        <taxon>Eubacteriales</taxon>
        <taxon>Oscillospiraceae</taxon>
        <taxon>Lawsonibacter</taxon>
    </lineage>
</organism>
<dbReference type="Proteomes" id="UP000607645">
    <property type="component" value="Unassembled WGS sequence"/>
</dbReference>
<evidence type="ECO:0000313" key="2">
    <source>
        <dbReference type="Proteomes" id="UP000607645"/>
    </source>
</evidence>
<reference evidence="1" key="1">
    <citation type="submission" date="2020-08" db="EMBL/GenBank/DDBJ databases">
        <title>Genome public.</title>
        <authorList>
            <person name="Liu C."/>
            <person name="Sun Q."/>
        </authorList>
    </citation>
    <scope>NUCLEOTIDE SEQUENCE</scope>
    <source>
        <strain evidence="1">NSJ-52</strain>
    </source>
</reference>
<dbReference type="EMBL" id="JACOPQ010000002">
    <property type="protein sequence ID" value="MBC5736078.1"/>
    <property type="molecule type" value="Genomic_DNA"/>
</dbReference>
<accession>A0A8J6J9F3</accession>
<dbReference type="RefSeq" id="WP_186918475.1">
    <property type="nucleotide sequence ID" value="NZ_JACOPQ010000002.1"/>
</dbReference>